<dbReference type="Gene3D" id="4.10.220.110">
    <property type="match status" value="1"/>
</dbReference>
<feature type="compositionally biased region" description="Low complexity" evidence="1">
    <location>
        <begin position="347"/>
        <end position="363"/>
    </location>
</feature>
<proteinExistence type="predicted"/>
<dbReference type="InterPro" id="IPR006531">
    <property type="entry name" value="Gp5/Vgr_OB"/>
</dbReference>
<keyword evidence="4" id="KW-1185">Reference proteome</keyword>
<dbReference type="Gene3D" id="2.40.50.230">
    <property type="entry name" value="Gp5 N-terminal domain"/>
    <property type="match status" value="1"/>
</dbReference>
<evidence type="ECO:0000313" key="4">
    <source>
        <dbReference type="Proteomes" id="UP000638648"/>
    </source>
</evidence>
<dbReference type="Proteomes" id="UP000638648">
    <property type="component" value="Unassembled WGS sequence"/>
</dbReference>
<dbReference type="SUPFAM" id="SSF69255">
    <property type="entry name" value="gp5 N-terminal domain-like"/>
    <property type="match status" value="1"/>
</dbReference>
<dbReference type="EMBL" id="JADBEM010000001">
    <property type="protein sequence ID" value="MBE1604524.1"/>
    <property type="molecule type" value="Genomic_DNA"/>
</dbReference>
<dbReference type="SUPFAM" id="SSF69279">
    <property type="entry name" value="Phage tail proteins"/>
    <property type="match status" value="1"/>
</dbReference>
<organism evidence="3 4">
    <name type="scientific">Actinopolymorpha pittospori</name>
    <dbReference type="NCBI Taxonomy" id="648752"/>
    <lineage>
        <taxon>Bacteria</taxon>
        <taxon>Bacillati</taxon>
        <taxon>Actinomycetota</taxon>
        <taxon>Actinomycetes</taxon>
        <taxon>Propionibacteriales</taxon>
        <taxon>Actinopolymorphaceae</taxon>
        <taxon>Actinopolymorpha</taxon>
    </lineage>
</organism>
<dbReference type="Gene3D" id="2.30.110.50">
    <property type="match status" value="1"/>
</dbReference>
<dbReference type="AlphaFoldDB" id="A0A927MPY5"/>
<dbReference type="InterPro" id="IPR037026">
    <property type="entry name" value="Vgr_OB-fold_dom_sf"/>
</dbReference>
<gene>
    <name evidence="3" type="ORF">HEB94_001372</name>
</gene>
<evidence type="ECO:0000313" key="3">
    <source>
        <dbReference type="EMBL" id="MBE1604524.1"/>
    </source>
</evidence>
<sequence>MTAIDTRGPAATGPRAGTIPRVDVRVDGTPIAEELLRRLVSVRIAHQLSRPTQCELAFATWRGTAAEYDAIALGARIDVAVAGPNPTTVPGFDGEVTALDVVYGPGGETLLRVRAYDVLHRLRGRQQFRVFDDLTVADLTQELTGDLGLRLVAEDPGPRRDRIVTRGQSDLDLLTEVTGRAGRYVVVHDDEICLLSLAGTGEPVRLELGTSLLEAHLGVNATGVHHRVRALGWHAQRAEFLDEPATAPRGGPDVGVDLTSTDTAPEWTAVDLTGRNADELAAFAQSRLDASAGRTVTLRGVAEGDTSLRAGTRVDVAGVAASLQGTYVLTEAIHTVDATGFRTTISTEPPASTPATAPATAGAAGPGGSSVTLGRVSEVADPDGLGRVRVSLPAYGDVDAGWLAVTCPGAGPGKGLVALPDVGDTVLVALPHGGPADGIVIGSVFGQVAPPDAGIVDGAVRRWSLSTPSGHSILLDDDQRRLRIDDSTGNLVELGPDLLRLHAQTDLVIEAPGRTLTIRAAAVDFVHAPEPEAPPGREGSAGVRGPGGTLAEQEVPG</sequence>
<dbReference type="Pfam" id="PF04717">
    <property type="entry name" value="Phage_base_V"/>
    <property type="match status" value="1"/>
</dbReference>
<dbReference type="Pfam" id="PF05954">
    <property type="entry name" value="Phage_GPD"/>
    <property type="match status" value="1"/>
</dbReference>
<reference evidence="3" key="1">
    <citation type="submission" date="2020-10" db="EMBL/GenBank/DDBJ databases">
        <title>Sequencing the genomes of 1000 actinobacteria strains.</title>
        <authorList>
            <person name="Klenk H.-P."/>
        </authorList>
    </citation>
    <scope>NUCLEOTIDE SEQUENCE</scope>
    <source>
        <strain evidence="3">DSM 45354</strain>
    </source>
</reference>
<dbReference type="RefSeq" id="WP_192749044.1">
    <property type="nucleotide sequence ID" value="NZ_BAABJL010000126.1"/>
</dbReference>
<feature type="region of interest" description="Disordered" evidence="1">
    <location>
        <begin position="347"/>
        <end position="370"/>
    </location>
</feature>
<evidence type="ECO:0000256" key="1">
    <source>
        <dbReference type="SAM" id="MobiDB-lite"/>
    </source>
</evidence>
<feature type="domain" description="Gp5/Type VI secretion system Vgr protein OB-fold" evidence="2">
    <location>
        <begin position="373"/>
        <end position="445"/>
    </location>
</feature>
<evidence type="ECO:0000259" key="2">
    <source>
        <dbReference type="Pfam" id="PF04717"/>
    </source>
</evidence>
<name>A0A927MPY5_9ACTN</name>
<protein>
    <submittedName>
        <fullName evidence="3">Uncharacterized protein involved in type VI secretion and phage assembly</fullName>
    </submittedName>
</protein>
<accession>A0A927MPY5</accession>
<comment type="caution">
    <text evidence="3">The sequence shown here is derived from an EMBL/GenBank/DDBJ whole genome shotgun (WGS) entry which is preliminary data.</text>
</comment>
<dbReference type="Gene3D" id="3.55.50.10">
    <property type="entry name" value="Baseplate protein-like domains"/>
    <property type="match status" value="1"/>
</dbReference>
<feature type="region of interest" description="Disordered" evidence="1">
    <location>
        <begin position="528"/>
        <end position="557"/>
    </location>
</feature>